<keyword evidence="6" id="KW-0325">Glycoprotein</keyword>
<dbReference type="InterPro" id="IPR013783">
    <property type="entry name" value="Ig-like_fold"/>
</dbReference>
<protein>
    <recommendedName>
        <fullName evidence="4">beta-glucosidase</fullName>
        <ecNumber evidence="4">3.2.1.21</ecNumber>
    </recommendedName>
</protein>
<comment type="catalytic activity">
    <reaction evidence="1">
        <text>Hydrolysis of terminal, non-reducing beta-D-glucosyl residues with release of beta-D-glucose.</text>
        <dbReference type="EC" id="3.2.1.21"/>
    </reaction>
</comment>
<dbReference type="InterPro" id="IPR036962">
    <property type="entry name" value="Glyco_hydro_3_N_sf"/>
</dbReference>
<keyword evidence="14" id="KW-1185">Reference proteome</keyword>
<dbReference type="Proteomes" id="UP001629113">
    <property type="component" value="Unassembled WGS sequence"/>
</dbReference>
<dbReference type="EC" id="3.2.1.21" evidence="4"/>
<keyword evidence="11" id="KW-0732">Signal</keyword>
<evidence type="ECO:0000313" key="14">
    <source>
        <dbReference type="Proteomes" id="UP001629113"/>
    </source>
</evidence>
<dbReference type="SUPFAM" id="SSF52279">
    <property type="entry name" value="Beta-D-glucan exohydrolase, C-terminal domain"/>
    <property type="match status" value="1"/>
</dbReference>
<evidence type="ECO:0000313" key="13">
    <source>
        <dbReference type="EMBL" id="KAL3417917.1"/>
    </source>
</evidence>
<evidence type="ECO:0000256" key="5">
    <source>
        <dbReference type="ARBA" id="ARBA00022801"/>
    </source>
</evidence>
<evidence type="ECO:0000256" key="6">
    <source>
        <dbReference type="ARBA" id="ARBA00023180"/>
    </source>
</evidence>
<evidence type="ECO:0000256" key="7">
    <source>
        <dbReference type="ARBA" id="ARBA00023277"/>
    </source>
</evidence>
<dbReference type="PANTHER" id="PTHR42715">
    <property type="entry name" value="BETA-GLUCOSIDASE"/>
    <property type="match status" value="1"/>
</dbReference>
<dbReference type="PRINTS" id="PR00133">
    <property type="entry name" value="GLHYDRLASE3"/>
</dbReference>
<dbReference type="Gene3D" id="3.40.50.1700">
    <property type="entry name" value="Glycoside hydrolase family 3 C-terminal domain"/>
    <property type="match status" value="1"/>
</dbReference>
<dbReference type="InterPro" id="IPR050288">
    <property type="entry name" value="Cellulose_deg_GH3"/>
</dbReference>
<evidence type="ECO:0000256" key="4">
    <source>
        <dbReference type="ARBA" id="ARBA00012744"/>
    </source>
</evidence>
<keyword evidence="7" id="KW-0119">Carbohydrate metabolism</keyword>
<feature type="domain" description="Fibronectin type III-like" evidence="12">
    <location>
        <begin position="719"/>
        <end position="788"/>
    </location>
</feature>
<comment type="pathway">
    <text evidence="2">Glycan metabolism; cellulose degradation.</text>
</comment>
<dbReference type="Gene3D" id="2.60.40.10">
    <property type="entry name" value="Immunoglobulins"/>
    <property type="match status" value="1"/>
</dbReference>
<evidence type="ECO:0000256" key="2">
    <source>
        <dbReference type="ARBA" id="ARBA00004987"/>
    </source>
</evidence>
<dbReference type="Gene3D" id="3.20.20.300">
    <property type="entry name" value="Glycoside hydrolase, family 3, N-terminal domain"/>
    <property type="match status" value="1"/>
</dbReference>
<keyword evidence="8" id="KW-0326">Glycosidase</keyword>
<evidence type="ECO:0000256" key="8">
    <source>
        <dbReference type="ARBA" id="ARBA00023295"/>
    </source>
</evidence>
<proteinExistence type="inferred from homology"/>
<organism evidence="13 14">
    <name type="scientific">Phlyctema vagabunda</name>
    <dbReference type="NCBI Taxonomy" id="108571"/>
    <lineage>
        <taxon>Eukaryota</taxon>
        <taxon>Fungi</taxon>
        <taxon>Dikarya</taxon>
        <taxon>Ascomycota</taxon>
        <taxon>Pezizomycotina</taxon>
        <taxon>Leotiomycetes</taxon>
        <taxon>Helotiales</taxon>
        <taxon>Dermateaceae</taxon>
        <taxon>Phlyctema</taxon>
    </lineage>
</organism>
<dbReference type="SMART" id="SM01217">
    <property type="entry name" value="Fn3_like"/>
    <property type="match status" value="1"/>
</dbReference>
<dbReference type="SUPFAM" id="SSF51445">
    <property type="entry name" value="(Trans)glycosidases"/>
    <property type="match status" value="1"/>
</dbReference>
<dbReference type="PANTHER" id="PTHR42715:SF14">
    <property type="entry name" value="BETA-GLUCOSIDASE D-RELATED"/>
    <property type="match status" value="1"/>
</dbReference>
<dbReference type="InterPro" id="IPR001764">
    <property type="entry name" value="Glyco_hydro_3_N"/>
</dbReference>
<feature type="chain" id="PRO_5046817427" description="beta-glucosidase" evidence="11">
    <location>
        <begin position="20"/>
        <end position="799"/>
    </location>
</feature>
<evidence type="ECO:0000256" key="3">
    <source>
        <dbReference type="ARBA" id="ARBA00005336"/>
    </source>
</evidence>
<evidence type="ECO:0000256" key="9">
    <source>
        <dbReference type="ARBA" id="ARBA00023326"/>
    </source>
</evidence>
<comment type="caution">
    <text evidence="13">The sequence shown here is derived from an EMBL/GenBank/DDBJ whole genome shotgun (WGS) entry which is preliminary data.</text>
</comment>
<dbReference type="InterPro" id="IPR017853">
    <property type="entry name" value="GH"/>
</dbReference>
<gene>
    <name evidence="13" type="ORF">PVAG01_10927</name>
</gene>
<name>A0ABR4P3M5_9HELO</name>
<reference evidence="13 14" key="1">
    <citation type="submission" date="2024-06" db="EMBL/GenBank/DDBJ databases">
        <title>Complete genome of Phlyctema vagabunda strain 19-DSS-EL-015.</title>
        <authorList>
            <person name="Fiorenzani C."/>
        </authorList>
    </citation>
    <scope>NUCLEOTIDE SEQUENCE [LARGE SCALE GENOMIC DNA]</scope>
    <source>
        <strain evidence="13 14">19-DSS-EL-015</strain>
    </source>
</reference>
<feature type="signal peptide" evidence="11">
    <location>
        <begin position="1"/>
        <end position="19"/>
    </location>
</feature>
<comment type="similarity">
    <text evidence="3">Belongs to the glycosyl hydrolase 3 family.</text>
</comment>
<dbReference type="Pfam" id="PF14310">
    <property type="entry name" value="Fn3-like"/>
    <property type="match status" value="1"/>
</dbReference>
<keyword evidence="9" id="KW-0624">Polysaccharide degradation</keyword>
<evidence type="ECO:0000259" key="12">
    <source>
        <dbReference type="SMART" id="SM01217"/>
    </source>
</evidence>
<dbReference type="InterPro" id="IPR036881">
    <property type="entry name" value="Glyco_hydro_3_C_sf"/>
</dbReference>
<dbReference type="Pfam" id="PF01915">
    <property type="entry name" value="Glyco_hydro_3_C"/>
    <property type="match status" value="1"/>
</dbReference>
<sequence>MLSKSVLALGALLPSIISGTQVLERANSSVVNTTSSDGILSGGKVDLGDWSDAYAEAAAFVASLTNTEKLSIITGGSVAAKNWTALQFKDGTQGPQGYDYVTGWCQSSALVMTWDKNLMNAQFTAVALEFYQKGFQVTNGPTSQPLGRTPWGGRLVETLGQDPYLNGIAFGLGSKAFSDVGIIPGGKHFLLNEQETNRSSSMSGGFTMGGGASMSGNSSTSDGSSMSFGPNSDSDNSSTGTATTSSTPYSSNADDKTIHESYLWPFYDGVKGGLGAMMCAMTKVNGSLSCESSDLLNSLLKTELGFPGMVYPDVNGQSTSFGSANGGLDYGSSQLWSNSTLIAGIAEGNFTQARLDDMVVRNVIGYFKVNLNNGSQPALAGSSDYVDVRANHNAIVREVGSASLALLKNTNAALPLQKPHSVAMFGISAGPAMAGPNYFFSVEGTPDTYNGHLAGGAGSGQTSFPYLITPQQALVSRAAADGTMIRWILNNTYTSDSTTTLMGLSGGTALSQDIPSYAATAEVCLVFLNAFSGEGADRTELSNVEQDSLVNTVASECNNTMVIINTVGARLVDAWVENENVTAIIYGGLLGQESGNNIVDILYGDVNPSGRLPYTIAKNESDYNVGLCYTSVCNFTEGNFIDYKYFDSYNVTPRYEFGYGLSYTTFAYGDLTIAKTNESALASVYPTGILTVGGKADLWDEVITVSVSISNSGSLDGNEVAQLYVQYPDAADEPVRQLRGFERVLITSGASETVTFGLRRRDLSIWDVTAQDWAIVKGTYTFSVGASSRDLRSVAELTI</sequence>
<evidence type="ECO:0000256" key="1">
    <source>
        <dbReference type="ARBA" id="ARBA00000448"/>
    </source>
</evidence>
<feature type="compositionally biased region" description="Low complexity" evidence="10">
    <location>
        <begin position="214"/>
        <end position="252"/>
    </location>
</feature>
<accession>A0ABR4P3M5</accession>
<dbReference type="InterPro" id="IPR026891">
    <property type="entry name" value="Fn3-like"/>
</dbReference>
<evidence type="ECO:0000256" key="10">
    <source>
        <dbReference type="SAM" id="MobiDB-lite"/>
    </source>
</evidence>
<dbReference type="EMBL" id="JBFCZG010000010">
    <property type="protein sequence ID" value="KAL3417917.1"/>
    <property type="molecule type" value="Genomic_DNA"/>
</dbReference>
<evidence type="ECO:0000256" key="11">
    <source>
        <dbReference type="SAM" id="SignalP"/>
    </source>
</evidence>
<dbReference type="InterPro" id="IPR002772">
    <property type="entry name" value="Glyco_hydro_3_C"/>
</dbReference>
<keyword evidence="5" id="KW-0378">Hydrolase</keyword>
<feature type="region of interest" description="Disordered" evidence="10">
    <location>
        <begin position="200"/>
        <end position="252"/>
    </location>
</feature>